<dbReference type="EC" id="2.7.6.3" evidence="3"/>
<dbReference type="Gene3D" id="3.30.70.560">
    <property type="entry name" value="7,8-Dihydro-6-hydroxymethylpterin-pyrophosphokinase HPPK"/>
    <property type="match status" value="1"/>
</dbReference>
<protein>
    <recommendedName>
        <fullName evidence="4">2-amino-4-hydroxy-6-hydroxymethyldihydropteridine pyrophosphokinase</fullName>
        <ecNumber evidence="3">2.7.6.3</ecNumber>
    </recommendedName>
    <alternativeName>
        <fullName evidence="11">6-hydroxymethyl-7,8-dihydropterin pyrophosphokinase</fullName>
    </alternativeName>
    <alternativeName>
        <fullName evidence="12">7,8-dihydro-6-hydroxymethylpterin-pyrophosphokinase</fullName>
    </alternativeName>
</protein>
<evidence type="ECO:0000313" key="14">
    <source>
        <dbReference type="EMBL" id="SEQ75113.1"/>
    </source>
</evidence>
<evidence type="ECO:0000256" key="7">
    <source>
        <dbReference type="ARBA" id="ARBA00022777"/>
    </source>
</evidence>
<keyword evidence="7 14" id="KW-0418">Kinase</keyword>
<dbReference type="OrthoDB" id="9808041at2"/>
<evidence type="ECO:0000256" key="6">
    <source>
        <dbReference type="ARBA" id="ARBA00022741"/>
    </source>
</evidence>
<dbReference type="GO" id="GO:0003848">
    <property type="term" value="F:2-amino-4-hydroxy-6-hydroxymethyldihydropteridine diphosphokinase activity"/>
    <property type="evidence" value="ECO:0007669"/>
    <property type="project" value="UniProtKB-EC"/>
</dbReference>
<keyword evidence="9" id="KW-0289">Folate biosynthesis</keyword>
<name>A0A1H9IKI2_9BURK</name>
<dbReference type="CDD" id="cd00483">
    <property type="entry name" value="HPPK"/>
    <property type="match status" value="1"/>
</dbReference>
<reference evidence="14 15" key="1">
    <citation type="submission" date="2016-10" db="EMBL/GenBank/DDBJ databases">
        <authorList>
            <person name="de Groot N.N."/>
        </authorList>
    </citation>
    <scope>NUCLEOTIDE SEQUENCE [LARGE SCALE GENOMIC DNA]</scope>
    <source>
        <strain evidence="14 15">ATCC 35958</strain>
    </source>
</reference>
<dbReference type="Proteomes" id="UP000199766">
    <property type="component" value="Unassembled WGS sequence"/>
</dbReference>
<evidence type="ECO:0000256" key="2">
    <source>
        <dbReference type="ARBA" id="ARBA00005810"/>
    </source>
</evidence>
<dbReference type="GO" id="GO:0005524">
    <property type="term" value="F:ATP binding"/>
    <property type="evidence" value="ECO:0007669"/>
    <property type="project" value="UniProtKB-KW"/>
</dbReference>
<dbReference type="GO" id="GO:0046654">
    <property type="term" value="P:tetrahydrofolate biosynthetic process"/>
    <property type="evidence" value="ECO:0007669"/>
    <property type="project" value="UniProtKB-UniPathway"/>
</dbReference>
<evidence type="ECO:0000256" key="8">
    <source>
        <dbReference type="ARBA" id="ARBA00022840"/>
    </source>
</evidence>
<comment type="function">
    <text evidence="10">Catalyzes the transfer of pyrophosphate from adenosine triphosphate (ATP) to 6-hydroxymethyl-7,8-dihydropterin, an enzymatic step in folate biosynthesis pathway.</text>
</comment>
<dbReference type="NCBIfam" id="TIGR01498">
    <property type="entry name" value="folK"/>
    <property type="match status" value="1"/>
</dbReference>
<evidence type="ECO:0000313" key="15">
    <source>
        <dbReference type="Proteomes" id="UP000199766"/>
    </source>
</evidence>
<dbReference type="InterPro" id="IPR035907">
    <property type="entry name" value="Hppk_sf"/>
</dbReference>
<evidence type="ECO:0000256" key="4">
    <source>
        <dbReference type="ARBA" id="ARBA00016218"/>
    </source>
</evidence>
<evidence type="ECO:0000256" key="10">
    <source>
        <dbReference type="ARBA" id="ARBA00029409"/>
    </source>
</evidence>
<dbReference type="PANTHER" id="PTHR43071:SF1">
    <property type="entry name" value="2-AMINO-4-HYDROXY-6-HYDROXYMETHYLDIHYDROPTERIDINE PYROPHOSPHOKINASE"/>
    <property type="match status" value="1"/>
</dbReference>
<dbReference type="GO" id="GO:0016301">
    <property type="term" value="F:kinase activity"/>
    <property type="evidence" value="ECO:0007669"/>
    <property type="project" value="UniProtKB-KW"/>
</dbReference>
<dbReference type="AlphaFoldDB" id="A0A1H9IKI2"/>
<dbReference type="InterPro" id="IPR000550">
    <property type="entry name" value="Hppk"/>
</dbReference>
<evidence type="ECO:0000256" key="9">
    <source>
        <dbReference type="ARBA" id="ARBA00022909"/>
    </source>
</evidence>
<organism evidence="14 15">
    <name type="scientific">Giesbergeria anulus</name>
    <dbReference type="NCBI Taxonomy" id="180197"/>
    <lineage>
        <taxon>Bacteria</taxon>
        <taxon>Pseudomonadati</taxon>
        <taxon>Pseudomonadota</taxon>
        <taxon>Betaproteobacteria</taxon>
        <taxon>Burkholderiales</taxon>
        <taxon>Comamonadaceae</taxon>
        <taxon>Giesbergeria</taxon>
    </lineage>
</organism>
<keyword evidence="8" id="KW-0067">ATP-binding</keyword>
<sequence>MTAPEATPAWLGLGANLGDAVTTLGWALEQLHTRPGLQVQRISSLYRSAPIDASGPDYVNAVAQVATTLAPQALLEALQALEQAAGRERPYRNAPRTLDLDILWFGKQHISTNTLTVPHPRIYERAFVLLPLVELVPERISAAQLQRVQDQRIERIEHARWRVPSGGAERG</sequence>
<proteinExistence type="inferred from homology"/>
<dbReference type="EMBL" id="FOGD01000002">
    <property type="protein sequence ID" value="SEQ75113.1"/>
    <property type="molecule type" value="Genomic_DNA"/>
</dbReference>
<dbReference type="SUPFAM" id="SSF55083">
    <property type="entry name" value="6-hydroxymethyl-7,8-dihydropterin pyrophosphokinase, HPPK"/>
    <property type="match status" value="1"/>
</dbReference>
<evidence type="ECO:0000256" key="12">
    <source>
        <dbReference type="ARBA" id="ARBA00033413"/>
    </source>
</evidence>
<dbReference type="Pfam" id="PF01288">
    <property type="entry name" value="HPPK"/>
    <property type="match status" value="1"/>
</dbReference>
<evidence type="ECO:0000256" key="5">
    <source>
        <dbReference type="ARBA" id="ARBA00022679"/>
    </source>
</evidence>
<dbReference type="PANTHER" id="PTHR43071">
    <property type="entry name" value="2-AMINO-4-HYDROXY-6-HYDROXYMETHYLDIHYDROPTERIDINE PYROPHOSPHOKINASE"/>
    <property type="match status" value="1"/>
</dbReference>
<evidence type="ECO:0000256" key="1">
    <source>
        <dbReference type="ARBA" id="ARBA00005051"/>
    </source>
</evidence>
<gene>
    <name evidence="14" type="ORF">SAMN02982919_01148</name>
</gene>
<comment type="pathway">
    <text evidence="1">Cofactor biosynthesis; tetrahydrofolate biosynthesis; 2-amino-4-hydroxy-6-hydroxymethyl-7,8-dihydropteridine diphosphate from 7,8-dihydroneopterin triphosphate: step 4/4.</text>
</comment>
<dbReference type="STRING" id="180197.SAMN02982919_01148"/>
<dbReference type="RefSeq" id="WP_091454171.1">
    <property type="nucleotide sequence ID" value="NZ_FOGD01000002.1"/>
</dbReference>
<evidence type="ECO:0000256" key="3">
    <source>
        <dbReference type="ARBA" id="ARBA00013253"/>
    </source>
</evidence>
<comment type="similarity">
    <text evidence="2">Belongs to the HPPK family.</text>
</comment>
<keyword evidence="6" id="KW-0547">Nucleotide-binding</keyword>
<feature type="domain" description="7,8-dihydro-6-hydroxymethylpterin-pyrophosphokinase" evidence="13">
    <location>
        <begin position="92"/>
        <end position="103"/>
    </location>
</feature>
<accession>A0A1H9IKI2</accession>
<evidence type="ECO:0000259" key="13">
    <source>
        <dbReference type="PROSITE" id="PS00794"/>
    </source>
</evidence>
<evidence type="ECO:0000256" key="11">
    <source>
        <dbReference type="ARBA" id="ARBA00029766"/>
    </source>
</evidence>
<keyword evidence="5" id="KW-0808">Transferase</keyword>
<dbReference type="UniPathway" id="UPA00077">
    <property type="reaction ID" value="UER00155"/>
</dbReference>
<keyword evidence="15" id="KW-1185">Reference proteome</keyword>
<dbReference type="GO" id="GO:0046656">
    <property type="term" value="P:folic acid biosynthetic process"/>
    <property type="evidence" value="ECO:0007669"/>
    <property type="project" value="UniProtKB-KW"/>
</dbReference>
<dbReference type="PROSITE" id="PS00794">
    <property type="entry name" value="HPPK"/>
    <property type="match status" value="1"/>
</dbReference>